<proteinExistence type="predicted"/>
<organism evidence="1 2">
    <name type="scientific">Lecanicillium saksenae</name>
    <dbReference type="NCBI Taxonomy" id="468837"/>
    <lineage>
        <taxon>Eukaryota</taxon>
        <taxon>Fungi</taxon>
        <taxon>Dikarya</taxon>
        <taxon>Ascomycota</taxon>
        <taxon>Pezizomycotina</taxon>
        <taxon>Sordariomycetes</taxon>
        <taxon>Hypocreomycetidae</taxon>
        <taxon>Hypocreales</taxon>
        <taxon>Cordycipitaceae</taxon>
        <taxon>Lecanicillium</taxon>
    </lineage>
</organism>
<keyword evidence="2" id="KW-1185">Reference proteome</keyword>
<accession>A0ACC1R844</accession>
<dbReference type="EMBL" id="JANAKD010000033">
    <property type="protein sequence ID" value="KAJ3498821.1"/>
    <property type="molecule type" value="Genomic_DNA"/>
</dbReference>
<gene>
    <name evidence="1" type="ORF">NLG97_g834</name>
</gene>
<evidence type="ECO:0000313" key="1">
    <source>
        <dbReference type="EMBL" id="KAJ3498821.1"/>
    </source>
</evidence>
<sequence length="800" mass="88519">MNNFLLWTLFLAGGVISPVQSRLGTLEARTSVRNDWGCQSPYNPVVVLHGLFASRNADLNFLESFLRPMGYCTFGLTYGVLGAFSNVGGVQSIEESSDQVANFIREVLEKTGTSQVDLVGHSEGGFQALIVALAPVTAGTEYRNLITFFDLIRPFVKLTLAFRGCPACHDLSLGGTPVRQLNQGPIVQPANEVTIIATKYDTVVTPAGSASFVYEPMVYNTFIQDVCAWDFTSHNGLALDPNAFQLVHNALSGNNGPENLIAWVCFSFTPLAAAAAYLHATDSLQSQGSKLNRGQVAKLVTPYPLQMAAVASETALRYLGPIELYFASRHPIGLYRAVIVTARYVGCGLTSSHDGHINPSGRFIRALTSMIHSHPMLRVSIQNESSNQAYFLSLAEMDLRKHVTVSSLDCSTEEDLNEQVAKQQQLQHDRLWTDIHAKAPWRIEILRNDNEFLGCSEDLMFVFHHSIMDGKSGMLFHRFFHAKLAESPESEELSTHELSFSSTACLPDSQEKIVPFAFTTRFMIELLWKRLASTALRLPSRRRLWGGKPVSFSLPFSTGILFLDFCASVTRVLRVACREKGTTLTGLIHALTFASLTRALEPDLRAAFKSVTPACLRDYCREKLGRDMSNTLSLMLYSIDHQFTPATVASMRDAINGGRDELNSEIWHTAKRIRHDIVANSDALPNNTTAGTLKFISDFREYWAEKDGKPRLNSWECSNIGAYKMQCPQWQGKIARIFFSNGASVTGAAIGVNVASVDGGNLTLALSWQQQIVSESVITNVRDNLEKLVHGYCRTQSWLL</sequence>
<dbReference type="Proteomes" id="UP001148737">
    <property type="component" value="Unassembled WGS sequence"/>
</dbReference>
<protein>
    <submittedName>
        <fullName evidence="1">Uncharacterized protein</fullName>
    </submittedName>
</protein>
<name>A0ACC1R844_9HYPO</name>
<evidence type="ECO:0000313" key="2">
    <source>
        <dbReference type="Proteomes" id="UP001148737"/>
    </source>
</evidence>
<reference evidence="1" key="1">
    <citation type="submission" date="2022-07" db="EMBL/GenBank/DDBJ databases">
        <title>Genome Sequence of Lecanicillium saksenae.</title>
        <authorList>
            <person name="Buettner E."/>
        </authorList>
    </citation>
    <scope>NUCLEOTIDE SEQUENCE</scope>
    <source>
        <strain evidence="1">VT-O1</strain>
    </source>
</reference>
<comment type="caution">
    <text evidence="1">The sequence shown here is derived from an EMBL/GenBank/DDBJ whole genome shotgun (WGS) entry which is preliminary data.</text>
</comment>